<dbReference type="InterPro" id="IPR051265">
    <property type="entry name" value="HIBADH-related_NP60_sf"/>
</dbReference>
<dbReference type="EMBL" id="JBHTGP010000013">
    <property type="protein sequence ID" value="MFD0687673.1"/>
    <property type="molecule type" value="Genomic_DNA"/>
</dbReference>
<dbReference type="InterPro" id="IPR013328">
    <property type="entry name" value="6PGD_dom2"/>
</dbReference>
<name>A0ABW2XQE0_9ACTN</name>
<evidence type="ECO:0000256" key="3">
    <source>
        <dbReference type="SAM" id="SignalP"/>
    </source>
</evidence>
<evidence type="ECO:0000256" key="1">
    <source>
        <dbReference type="ARBA" id="ARBA00009080"/>
    </source>
</evidence>
<sequence>MPQKTSVTVLGLGLMGSALAAALLDAGYTTTVWNRSAAKAEPLAAKGAVAAATAAEAIEASPLVIVCLSVYANAEEVLADGALAGRTVVQLTNGTPRQARDLADHVTGHGARYLDGGIMAVPQMIGRPEALILYSGDEDAFAAHRDVLAALGSPRHVGADPGLAPLFDLALLDAMYGMFAGFAHAVALVRSEKVAATVFEPMATAWLTAMMRSFPEQARAVDAGEYGTDVSSVATSQVAFPGLIATSEDQGVDPSLLLPMRDLLDRAVASGHGDDGLARLIPLLARPEPTRPAN</sequence>
<proteinExistence type="inferred from homology"/>
<evidence type="ECO:0000256" key="2">
    <source>
        <dbReference type="ARBA" id="ARBA00023002"/>
    </source>
</evidence>
<dbReference type="Pfam" id="PF03446">
    <property type="entry name" value="NAD_binding_2"/>
    <property type="match status" value="1"/>
</dbReference>
<organism evidence="6 7">
    <name type="scientific">Actinomadura fibrosa</name>
    <dbReference type="NCBI Taxonomy" id="111802"/>
    <lineage>
        <taxon>Bacteria</taxon>
        <taxon>Bacillati</taxon>
        <taxon>Actinomycetota</taxon>
        <taxon>Actinomycetes</taxon>
        <taxon>Streptosporangiales</taxon>
        <taxon>Thermomonosporaceae</taxon>
        <taxon>Actinomadura</taxon>
    </lineage>
</organism>
<dbReference type="PANTHER" id="PTHR43580:SF2">
    <property type="entry name" value="CYTOKINE-LIKE NUCLEAR FACTOR N-PAC"/>
    <property type="match status" value="1"/>
</dbReference>
<comment type="similarity">
    <text evidence="1">Belongs to the HIBADH-related family.</text>
</comment>
<evidence type="ECO:0000313" key="6">
    <source>
        <dbReference type="EMBL" id="MFD0687673.1"/>
    </source>
</evidence>
<dbReference type="PIRSF" id="PIRSF000103">
    <property type="entry name" value="HIBADH"/>
    <property type="match status" value="1"/>
</dbReference>
<comment type="caution">
    <text evidence="6">The sequence shown here is derived from an EMBL/GenBank/DDBJ whole genome shotgun (WGS) entry which is preliminary data.</text>
</comment>
<feature type="signal peptide" evidence="3">
    <location>
        <begin position="1"/>
        <end position="20"/>
    </location>
</feature>
<dbReference type="PANTHER" id="PTHR43580">
    <property type="entry name" value="OXIDOREDUCTASE GLYR1-RELATED"/>
    <property type="match status" value="1"/>
</dbReference>
<keyword evidence="7" id="KW-1185">Reference proteome</keyword>
<dbReference type="Pfam" id="PF21761">
    <property type="entry name" value="RedAm-like_C"/>
    <property type="match status" value="1"/>
</dbReference>
<protein>
    <submittedName>
        <fullName evidence="6">NAD(P)-dependent oxidoreductase</fullName>
        <ecNumber evidence="6">1.1.-.-</ecNumber>
    </submittedName>
</protein>
<gene>
    <name evidence="6" type="ORF">ACFQZM_24475</name>
</gene>
<feature type="domain" description="6-phosphogluconate dehydrogenase NADP-binding" evidence="4">
    <location>
        <begin position="7"/>
        <end position="153"/>
    </location>
</feature>
<dbReference type="InterPro" id="IPR048666">
    <property type="entry name" value="RedAm-like_C"/>
</dbReference>
<dbReference type="InterPro" id="IPR015815">
    <property type="entry name" value="HIBADH-related"/>
</dbReference>
<feature type="domain" description="NADPH-dependent reductive aminase-like C-terminal" evidence="5">
    <location>
        <begin position="160"/>
        <end position="285"/>
    </location>
</feature>
<dbReference type="EC" id="1.1.-.-" evidence="6"/>
<keyword evidence="2 6" id="KW-0560">Oxidoreductase</keyword>
<dbReference type="InterPro" id="IPR006115">
    <property type="entry name" value="6PGDH_NADP-bd"/>
</dbReference>
<accession>A0ABW2XQE0</accession>
<evidence type="ECO:0000313" key="7">
    <source>
        <dbReference type="Proteomes" id="UP001597063"/>
    </source>
</evidence>
<dbReference type="Proteomes" id="UP001597063">
    <property type="component" value="Unassembled WGS sequence"/>
</dbReference>
<dbReference type="Gene3D" id="1.10.1040.10">
    <property type="entry name" value="N-(1-d-carboxylethyl)-l-norvaline Dehydrogenase, domain 2"/>
    <property type="match status" value="1"/>
</dbReference>
<dbReference type="SUPFAM" id="SSF51735">
    <property type="entry name" value="NAD(P)-binding Rossmann-fold domains"/>
    <property type="match status" value="1"/>
</dbReference>
<reference evidence="7" key="1">
    <citation type="journal article" date="2019" name="Int. J. Syst. Evol. Microbiol.">
        <title>The Global Catalogue of Microorganisms (GCM) 10K type strain sequencing project: providing services to taxonomists for standard genome sequencing and annotation.</title>
        <authorList>
            <consortium name="The Broad Institute Genomics Platform"/>
            <consortium name="The Broad Institute Genome Sequencing Center for Infectious Disease"/>
            <person name="Wu L."/>
            <person name="Ma J."/>
        </authorList>
    </citation>
    <scope>NUCLEOTIDE SEQUENCE [LARGE SCALE GENOMIC DNA]</scope>
    <source>
        <strain evidence="7">JCM 9371</strain>
    </source>
</reference>
<keyword evidence="3" id="KW-0732">Signal</keyword>
<evidence type="ECO:0000259" key="5">
    <source>
        <dbReference type="Pfam" id="PF21761"/>
    </source>
</evidence>
<dbReference type="RefSeq" id="WP_131761419.1">
    <property type="nucleotide sequence ID" value="NZ_CAACUY010000165.1"/>
</dbReference>
<dbReference type="Gene3D" id="3.40.50.720">
    <property type="entry name" value="NAD(P)-binding Rossmann-like Domain"/>
    <property type="match status" value="1"/>
</dbReference>
<feature type="chain" id="PRO_5047029836" evidence="3">
    <location>
        <begin position="21"/>
        <end position="294"/>
    </location>
</feature>
<dbReference type="GO" id="GO:0016491">
    <property type="term" value="F:oxidoreductase activity"/>
    <property type="evidence" value="ECO:0007669"/>
    <property type="project" value="UniProtKB-KW"/>
</dbReference>
<evidence type="ECO:0000259" key="4">
    <source>
        <dbReference type="Pfam" id="PF03446"/>
    </source>
</evidence>
<dbReference type="InterPro" id="IPR036291">
    <property type="entry name" value="NAD(P)-bd_dom_sf"/>
</dbReference>